<evidence type="ECO:0008006" key="5">
    <source>
        <dbReference type="Google" id="ProtNLM"/>
    </source>
</evidence>
<feature type="transmembrane region" description="Helical" evidence="2">
    <location>
        <begin position="12"/>
        <end position="31"/>
    </location>
</feature>
<keyword evidence="2" id="KW-0812">Transmembrane</keyword>
<comment type="caution">
    <text evidence="3">The sequence shown here is derived from an EMBL/GenBank/DDBJ whole genome shotgun (WGS) entry which is preliminary data.</text>
</comment>
<gene>
    <name evidence="3" type="ORF">CW751_07430</name>
</gene>
<dbReference type="OrthoDB" id="9786892at2"/>
<organism evidence="3 4">
    <name type="scientific">Brumimicrobium salinarum</name>
    <dbReference type="NCBI Taxonomy" id="2058658"/>
    <lineage>
        <taxon>Bacteria</taxon>
        <taxon>Pseudomonadati</taxon>
        <taxon>Bacteroidota</taxon>
        <taxon>Flavobacteriia</taxon>
        <taxon>Flavobacteriales</taxon>
        <taxon>Crocinitomicaceae</taxon>
        <taxon>Brumimicrobium</taxon>
    </lineage>
</organism>
<evidence type="ECO:0000256" key="1">
    <source>
        <dbReference type="SAM" id="MobiDB-lite"/>
    </source>
</evidence>
<dbReference type="RefSeq" id="WP_101334371.1">
    <property type="nucleotide sequence ID" value="NZ_PJNI01000007.1"/>
</dbReference>
<protein>
    <recommendedName>
        <fullName evidence="5">TonB C-terminal domain-containing protein</fullName>
    </recommendedName>
</protein>
<dbReference type="Proteomes" id="UP000236654">
    <property type="component" value="Unassembled WGS sequence"/>
</dbReference>
<feature type="region of interest" description="Disordered" evidence="1">
    <location>
        <begin position="124"/>
        <end position="164"/>
    </location>
</feature>
<evidence type="ECO:0000256" key="2">
    <source>
        <dbReference type="SAM" id="Phobius"/>
    </source>
</evidence>
<dbReference type="AlphaFoldDB" id="A0A2I0R351"/>
<sequence>MDKIIEFIERHKFGLLITLVVHIGLFVYFQIATYKEVVLFEPWDFQTMHNEAPDDIQITPDQIETSQEKALLDPETEVSSFVKNENDQRERSSERDVNYTSYSESGNPEAIENEFEQKLKDEIRQRRKEKSNNEPSSTADLDNSPKEKPNEKQKSGEKASSKAIKGATMVSYSLKDRHPLNHNDWYVRNPGYTCGNVNGVVKIAITVNEGGDVVAAKVVNEESKNATPCMLQKAKEYALMSRFNYSENAPKSQSGVITYRFVYR</sequence>
<keyword evidence="4" id="KW-1185">Reference proteome</keyword>
<evidence type="ECO:0000313" key="4">
    <source>
        <dbReference type="Proteomes" id="UP000236654"/>
    </source>
</evidence>
<keyword evidence="2" id="KW-0472">Membrane</keyword>
<dbReference type="EMBL" id="PJNI01000007">
    <property type="protein sequence ID" value="PKR80989.1"/>
    <property type="molecule type" value="Genomic_DNA"/>
</dbReference>
<feature type="compositionally biased region" description="Basic and acidic residues" evidence="1">
    <location>
        <begin position="84"/>
        <end position="97"/>
    </location>
</feature>
<evidence type="ECO:0000313" key="3">
    <source>
        <dbReference type="EMBL" id="PKR80989.1"/>
    </source>
</evidence>
<keyword evidence="2" id="KW-1133">Transmembrane helix</keyword>
<reference evidence="3 4" key="1">
    <citation type="submission" date="2017-12" db="EMBL/GenBank/DDBJ databases">
        <title>The draft genome sequence of Brumimicrobium saltpan LHR20.</title>
        <authorList>
            <person name="Do Z.-J."/>
            <person name="Luo H.-R."/>
        </authorList>
    </citation>
    <scope>NUCLEOTIDE SEQUENCE [LARGE SCALE GENOMIC DNA]</scope>
    <source>
        <strain evidence="3 4">LHR20</strain>
    </source>
</reference>
<name>A0A2I0R351_9FLAO</name>
<accession>A0A2I0R351</accession>
<proteinExistence type="predicted"/>
<feature type="region of interest" description="Disordered" evidence="1">
    <location>
        <begin position="71"/>
        <end position="112"/>
    </location>
</feature>
<feature type="compositionally biased region" description="Basic and acidic residues" evidence="1">
    <location>
        <begin position="143"/>
        <end position="160"/>
    </location>
</feature>